<organism evidence="1 2">
    <name type="scientific">Apostasia shenzhenica</name>
    <dbReference type="NCBI Taxonomy" id="1088818"/>
    <lineage>
        <taxon>Eukaryota</taxon>
        <taxon>Viridiplantae</taxon>
        <taxon>Streptophyta</taxon>
        <taxon>Embryophyta</taxon>
        <taxon>Tracheophyta</taxon>
        <taxon>Spermatophyta</taxon>
        <taxon>Magnoliopsida</taxon>
        <taxon>Liliopsida</taxon>
        <taxon>Asparagales</taxon>
        <taxon>Orchidaceae</taxon>
        <taxon>Apostasioideae</taxon>
        <taxon>Apostasia</taxon>
    </lineage>
</organism>
<dbReference type="Proteomes" id="UP000236161">
    <property type="component" value="Unassembled WGS sequence"/>
</dbReference>
<evidence type="ECO:0000313" key="2">
    <source>
        <dbReference type="Proteomes" id="UP000236161"/>
    </source>
</evidence>
<keyword evidence="2" id="KW-1185">Reference proteome</keyword>
<sequence>MSKLYPSLTLININNYNQSSLTNSFQNQPRKPVWRQAALHTWRVSLPLWVLPAPSTTEKAVIGDSIPYARATIPCGGRSVASFPPLSLLSTSSR</sequence>
<evidence type="ECO:0000313" key="1">
    <source>
        <dbReference type="EMBL" id="PKA66824.1"/>
    </source>
</evidence>
<gene>
    <name evidence="1" type="ORF">AXF42_Ash003480</name>
</gene>
<accession>A0A2I0BGD3</accession>
<proteinExistence type="predicted"/>
<dbReference type="AlphaFoldDB" id="A0A2I0BGD3"/>
<name>A0A2I0BGD3_9ASPA</name>
<protein>
    <submittedName>
        <fullName evidence="1">Uncharacterized protein</fullName>
    </submittedName>
</protein>
<reference evidence="1 2" key="1">
    <citation type="journal article" date="2017" name="Nature">
        <title>The Apostasia genome and the evolution of orchids.</title>
        <authorList>
            <person name="Zhang G.Q."/>
            <person name="Liu K.W."/>
            <person name="Li Z."/>
            <person name="Lohaus R."/>
            <person name="Hsiao Y.Y."/>
            <person name="Niu S.C."/>
            <person name="Wang J.Y."/>
            <person name="Lin Y.C."/>
            <person name="Xu Q."/>
            <person name="Chen L.J."/>
            <person name="Yoshida K."/>
            <person name="Fujiwara S."/>
            <person name="Wang Z.W."/>
            <person name="Zhang Y.Q."/>
            <person name="Mitsuda N."/>
            <person name="Wang M."/>
            <person name="Liu G.H."/>
            <person name="Pecoraro L."/>
            <person name="Huang H.X."/>
            <person name="Xiao X.J."/>
            <person name="Lin M."/>
            <person name="Wu X.Y."/>
            <person name="Wu W.L."/>
            <person name="Chen Y.Y."/>
            <person name="Chang S.B."/>
            <person name="Sakamoto S."/>
            <person name="Ohme-Takagi M."/>
            <person name="Yagi M."/>
            <person name="Zeng S.J."/>
            <person name="Shen C.Y."/>
            <person name="Yeh C.M."/>
            <person name="Luo Y.B."/>
            <person name="Tsai W.C."/>
            <person name="Van de Peer Y."/>
            <person name="Liu Z.J."/>
        </authorList>
    </citation>
    <scope>NUCLEOTIDE SEQUENCE [LARGE SCALE GENOMIC DNA]</scope>
    <source>
        <strain evidence="2">cv. Shenzhen</strain>
        <tissue evidence="1">Stem</tissue>
    </source>
</reference>
<dbReference type="EMBL" id="KZ451885">
    <property type="protein sequence ID" value="PKA66824.1"/>
    <property type="molecule type" value="Genomic_DNA"/>
</dbReference>